<comment type="caution">
    <text evidence="8">The sequence shown here is derived from an EMBL/GenBank/DDBJ whole genome shotgun (WGS) entry which is preliminary data.</text>
</comment>
<dbReference type="CDD" id="cd06261">
    <property type="entry name" value="TM_PBP2"/>
    <property type="match status" value="1"/>
</dbReference>
<dbReference type="Proteomes" id="UP000036873">
    <property type="component" value="Unassembled WGS sequence"/>
</dbReference>
<dbReference type="InterPro" id="IPR051204">
    <property type="entry name" value="ABC_transp_perm/SBD"/>
</dbReference>
<dbReference type="STRING" id="52689.AKG39_10900"/>
<feature type="domain" description="ABC transmembrane type-1" evidence="7">
    <location>
        <begin position="6"/>
        <end position="185"/>
    </location>
</feature>
<dbReference type="Pfam" id="PF00528">
    <property type="entry name" value="BPD_transp_1"/>
    <property type="match status" value="1"/>
</dbReference>
<accession>A0A0L6TZ08</accession>
<dbReference type="InterPro" id="IPR035906">
    <property type="entry name" value="MetI-like_sf"/>
</dbReference>
<evidence type="ECO:0000256" key="6">
    <source>
        <dbReference type="RuleBase" id="RU363032"/>
    </source>
</evidence>
<dbReference type="GO" id="GO:0055085">
    <property type="term" value="P:transmembrane transport"/>
    <property type="evidence" value="ECO:0007669"/>
    <property type="project" value="InterPro"/>
</dbReference>
<organism evidence="8 9">
    <name type="scientific">Acetobacterium bakii</name>
    <dbReference type="NCBI Taxonomy" id="52689"/>
    <lineage>
        <taxon>Bacteria</taxon>
        <taxon>Bacillati</taxon>
        <taxon>Bacillota</taxon>
        <taxon>Clostridia</taxon>
        <taxon>Eubacteriales</taxon>
        <taxon>Eubacteriaceae</taxon>
        <taxon>Acetobacterium</taxon>
    </lineage>
</organism>
<protein>
    <submittedName>
        <fullName evidence="8">Glycine/betaine ABC transporter permease</fullName>
    </submittedName>
</protein>
<name>A0A0L6TZ08_9FIRM</name>
<comment type="similarity">
    <text evidence="6">Belongs to the binding-protein-dependent transport system permease family.</text>
</comment>
<dbReference type="PROSITE" id="PS50928">
    <property type="entry name" value="ABC_TM1"/>
    <property type="match status" value="1"/>
</dbReference>
<feature type="transmembrane region" description="Helical" evidence="6">
    <location>
        <begin position="12"/>
        <end position="33"/>
    </location>
</feature>
<feature type="transmembrane region" description="Helical" evidence="6">
    <location>
        <begin position="70"/>
        <end position="91"/>
    </location>
</feature>
<evidence type="ECO:0000256" key="5">
    <source>
        <dbReference type="ARBA" id="ARBA00023136"/>
    </source>
</evidence>
<feature type="transmembrane region" description="Helical" evidence="6">
    <location>
        <begin position="40"/>
        <end position="64"/>
    </location>
</feature>
<feature type="transmembrane region" description="Helical" evidence="6">
    <location>
        <begin position="167"/>
        <end position="188"/>
    </location>
</feature>
<evidence type="ECO:0000259" key="7">
    <source>
        <dbReference type="PROSITE" id="PS50928"/>
    </source>
</evidence>
<proteinExistence type="inferred from homology"/>
<gene>
    <name evidence="8" type="ORF">AKG39_10900</name>
</gene>
<evidence type="ECO:0000256" key="3">
    <source>
        <dbReference type="ARBA" id="ARBA00022692"/>
    </source>
</evidence>
<sequence length="198" mass="21471">MDISIILEHLYLVFLSVLFSVVVGLPLGVLAYLNKPLRKIVLWVVEILQTIPALALLGLIMVIFGAGKVTVITGLVLYSLLPIVHNTFIGLENVDSGIKEAGKGMGLTKFDRLISVEIPLAFPMIFTGIRIATVTTIGVAVFATSVGGGGLGSIINQGIRTQNMKLILFGTLALMIMAIFFDFLMIWINNRLVKRTSN</sequence>
<evidence type="ECO:0000256" key="1">
    <source>
        <dbReference type="ARBA" id="ARBA00004141"/>
    </source>
</evidence>
<dbReference type="InterPro" id="IPR000515">
    <property type="entry name" value="MetI-like"/>
</dbReference>
<dbReference type="GO" id="GO:0031460">
    <property type="term" value="P:glycine betaine transport"/>
    <property type="evidence" value="ECO:0007669"/>
    <property type="project" value="TreeGrafter"/>
</dbReference>
<comment type="subcellular location">
    <subcellularLocation>
        <location evidence="6">Cell membrane</location>
        <topology evidence="6">Multi-pass membrane protein</topology>
    </subcellularLocation>
    <subcellularLocation>
        <location evidence="1">Membrane</location>
        <topology evidence="1">Multi-pass membrane protein</topology>
    </subcellularLocation>
</comment>
<reference evidence="9" key="1">
    <citation type="submission" date="2015-07" db="EMBL/GenBank/DDBJ databases">
        <title>Draft genome sequence of Acetobacterium bakii DSM 8293, a potential psychrophilic chemical producer through syngas fermentation.</title>
        <authorList>
            <person name="Song Y."/>
            <person name="Hwang S."/>
            <person name="Cho B.-K."/>
        </authorList>
    </citation>
    <scope>NUCLEOTIDE SEQUENCE [LARGE SCALE GENOMIC DNA]</scope>
    <source>
        <strain evidence="9">DSM 8239</strain>
    </source>
</reference>
<keyword evidence="4 6" id="KW-1133">Transmembrane helix</keyword>
<feature type="transmembrane region" description="Helical" evidence="6">
    <location>
        <begin position="137"/>
        <end position="155"/>
    </location>
</feature>
<keyword evidence="3 6" id="KW-0812">Transmembrane</keyword>
<evidence type="ECO:0000313" key="8">
    <source>
        <dbReference type="EMBL" id="KNZ41499.1"/>
    </source>
</evidence>
<dbReference type="PANTHER" id="PTHR30177">
    <property type="entry name" value="GLYCINE BETAINE/L-PROLINE TRANSPORT SYSTEM PERMEASE PROTEIN PROW"/>
    <property type="match status" value="1"/>
</dbReference>
<dbReference type="SUPFAM" id="SSF161098">
    <property type="entry name" value="MetI-like"/>
    <property type="match status" value="1"/>
</dbReference>
<dbReference type="EMBL" id="LGYO01000027">
    <property type="protein sequence ID" value="KNZ41499.1"/>
    <property type="molecule type" value="Genomic_DNA"/>
</dbReference>
<evidence type="ECO:0000313" key="9">
    <source>
        <dbReference type="Proteomes" id="UP000036873"/>
    </source>
</evidence>
<dbReference type="AlphaFoldDB" id="A0A0L6TZ08"/>
<keyword evidence="9" id="KW-1185">Reference proteome</keyword>
<evidence type="ECO:0000256" key="4">
    <source>
        <dbReference type="ARBA" id="ARBA00022989"/>
    </source>
</evidence>
<dbReference type="OrthoDB" id="9801163at2"/>
<dbReference type="GO" id="GO:0005886">
    <property type="term" value="C:plasma membrane"/>
    <property type="evidence" value="ECO:0007669"/>
    <property type="project" value="UniProtKB-SubCell"/>
</dbReference>
<keyword evidence="2 6" id="KW-0813">Transport</keyword>
<dbReference type="FunFam" id="1.10.3720.10:FF:000001">
    <property type="entry name" value="Glycine betaine ABC transporter, permease"/>
    <property type="match status" value="1"/>
</dbReference>
<dbReference type="PATRIC" id="fig|52689.4.peg.1401"/>
<evidence type="ECO:0000256" key="2">
    <source>
        <dbReference type="ARBA" id="ARBA00022448"/>
    </source>
</evidence>
<dbReference type="Gene3D" id="1.10.3720.10">
    <property type="entry name" value="MetI-like"/>
    <property type="match status" value="1"/>
</dbReference>
<dbReference type="RefSeq" id="WP_050740429.1">
    <property type="nucleotide sequence ID" value="NZ_LGYO01000027.1"/>
</dbReference>
<dbReference type="PANTHER" id="PTHR30177:SF4">
    <property type="entry name" value="OSMOPROTECTANT IMPORT PERMEASE PROTEIN OSMW"/>
    <property type="match status" value="1"/>
</dbReference>
<feature type="transmembrane region" description="Helical" evidence="6">
    <location>
        <begin position="112"/>
        <end position="131"/>
    </location>
</feature>
<keyword evidence="5 6" id="KW-0472">Membrane</keyword>